<feature type="compositionally biased region" description="Pro residues" evidence="1">
    <location>
        <begin position="1"/>
        <end position="12"/>
    </location>
</feature>
<dbReference type="EMBL" id="JAZAVK010000119">
    <property type="protein sequence ID" value="KAK7421573.1"/>
    <property type="molecule type" value="Genomic_DNA"/>
</dbReference>
<feature type="compositionally biased region" description="Polar residues" evidence="1">
    <location>
        <begin position="36"/>
        <end position="54"/>
    </location>
</feature>
<evidence type="ECO:0000313" key="2">
    <source>
        <dbReference type="EMBL" id="KAK7421573.1"/>
    </source>
</evidence>
<comment type="caution">
    <text evidence="2">The sequence shown here is derived from an EMBL/GenBank/DDBJ whole genome shotgun (WGS) entry which is preliminary data.</text>
</comment>
<gene>
    <name evidence="2" type="ORF">QQZ08_009918</name>
</gene>
<dbReference type="Proteomes" id="UP001498421">
    <property type="component" value="Unassembled WGS sequence"/>
</dbReference>
<name>A0ABR1HK32_9HYPO</name>
<feature type="region of interest" description="Disordered" evidence="1">
    <location>
        <begin position="1"/>
        <end position="23"/>
    </location>
</feature>
<evidence type="ECO:0000256" key="1">
    <source>
        <dbReference type="SAM" id="MobiDB-lite"/>
    </source>
</evidence>
<sequence length="74" mass="8220">MDMDMPPAPTPPVNNMNMGPSNSVRTANLLNLLKFSTSGGSQLQNQAAREQNSAQQSPQYQHEEPQPQQQQQQQ</sequence>
<accession>A0ABR1HK32</accession>
<protein>
    <submittedName>
        <fullName evidence="2">Uncharacterized protein</fullName>
    </submittedName>
</protein>
<organism evidence="2 3">
    <name type="scientific">Neonectria magnoliae</name>
    <dbReference type="NCBI Taxonomy" id="2732573"/>
    <lineage>
        <taxon>Eukaryota</taxon>
        <taxon>Fungi</taxon>
        <taxon>Dikarya</taxon>
        <taxon>Ascomycota</taxon>
        <taxon>Pezizomycotina</taxon>
        <taxon>Sordariomycetes</taxon>
        <taxon>Hypocreomycetidae</taxon>
        <taxon>Hypocreales</taxon>
        <taxon>Nectriaceae</taxon>
        <taxon>Neonectria</taxon>
    </lineage>
</organism>
<proteinExistence type="predicted"/>
<feature type="compositionally biased region" description="Low complexity" evidence="1">
    <location>
        <begin position="55"/>
        <end position="74"/>
    </location>
</feature>
<evidence type="ECO:0000313" key="3">
    <source>
        <dbReference type="Proteomes" id="UP001498421"/>
    </source>
</evidence>
<feature type="non-terminal residue" evidence="2">
    <location>
        <position position="74"/>
    </location>
</feature>
<reference evidence="2 3" key="1">
    <citation type="journal article" date="2025" name="Microbiol. Resour. Announc.">
        <title>Draft genome sequences for Neonectria magnoliae and Neonectria punicea, canker pathogens of Liriodendron tulipifera and Acer saccharum in West Virginia.</title>
        <authorList>
            <person name="Petronek H.M."/>
            <person name="Kasson M.T."/>
            <person name="Metheny A.M."/>
            <person name="Stauder C.M."/>
            <person name="Lovett B."/>
            <person name="Lynch S.C."/>
            <person name="Garnas J.R."/>
            <person name="Kasson L.R."/>
            <person name="Stajich J.E."/>
        </authorList>
    </citation>
    <scope>NUCLEOTIDE SEQUENCE [LARGE SCALE GENOMIC DNA]</scope>
    <source>
        <strain evidence="2 3">NRRL 64651</strain>
    </source>
</reference>
<keyword evidence="3" id="KW-1185">Reference proteome</keyword>
<feature type="region of interest" description="Disordered" evidence="1">
    <location>
        <begin position="36"/>
        <end position="74"/>
    </location>
</feature>